<keyword evidence="2" id="KW-0732">Signal</keyword>
<dbReference type="EMBL" id="BJVY01000020">
    <property type="protein sequence ID" value="GEL71949.1"/>
    <property type="molecule type" value="Genomic_DNA"/>
</dbReference>
<evidence type="ECO:0000313" key="4">
    <source>
        <dbReference type="EMBL" id="SDE80432.1"/>
    </source>
</evidence>
<dbReference type="Gene3D" id="2.40.160.10">
    <property type="entry name" value="Porin"/>
    <property type="match status" value="1"/>
</dbReference>
<dbReference type="Proteomes" id="UP000321224">
    <property type="component" value="Unassembled WGS sequence"/>
</dbReference>
<evidence type="ECO:0008006" key="7">
    <source>
        <dbReference type="Google" id="ProtNLM"/>
    </source>
</evidence>
<keyword evidence="5" id="KW-1185">Reference proteome</keyword>
<evidence type="ECO:0000256" key="1">
    <source>
        <dbReference type="SAM" id="MobiDB-lite"/>
    </source>
</evidence>
<feature type="region of interest" description="Disordered" evidence="1">
    <location>
        <begin position="63"/>
        <end position="86"/>
    </location>
</feature>
<evidence type="ECO:0000313" key="6">
    <source>
        <dbReference type="Proteomes" id="UP000321224"/>
    </source>
</evidence>
<dbReference type="Proteomes" id="UP000198717">
    <property type="component" value="Unassembled WGS sequence"/>
</dbReference>
<name>A0A511HHG5_9BACT</name>
<gene>
    <name evidence="3" type="ORF">MVI01_37330</name>
    <name evidence="4" type="ORF">SAMN04488504_11275</name>
</gene>
<feature type="region of interest" description="Disordered" evidence="1">
    <location>
        <begin position="26"/>
        <end position="48"/>
    </location>
</feature>
<organism evidence="3 6">
    <name type="scientific">Myxococcus virescens</name>
    <dbReference type="NCBI Taxonomy" id="83456"/>
    <lineage>
        <taxon>Bacteria</taxon>
        <taxon>Pseudomonadati</taxon>
        <taxon>Myxococcota</taxon>
        <taxon>Myxococcia</taxon>
        <taxon>Myxococcales</taxon>
        <taxon>Cystobacterineae</taxon>
        <taxon>Myxococcaceae</taxon>
        <taxon>Myxococcus</taxon>
    </lineage>
</organism>
<evidence type="ECO:0000313" key="3">
    <source>
        <dbReference type="EMBL" id="GEL71949.1"/>
    </source>
</evidence>
<sequence>MATRSRRAHGALIVVSLTPLLFASGASAQDASAPPADAPVQEPREDAAPALTPEELEEIEKALGSDAASAQQNAPTGTAAPPASIPGGGSALSIPGVNNPNTGANFLDLSFILDVAAAAFTDKEPLQSGAHDPTRNGFNLQQLELSIGSVVDPYFRFDANIVFSQFGVEIEEAYGTTLALPYNLQVRAGQFLTRFGRINPTHPHSWDFVDQPFAVGRIFGGESNRGLGAEVSWLAPLPWYVEVIGSTTDATGEATARSFLGATSERVRSPFDLQLTGAVKQFFPLSDDLSLMWGLSTATGPNPTGYRNRTDVFGTDLYLRYRPITQAHNTTLITLQAEAFYRRRQVPGDVLTDFNTYAQAAWRFSPRWATALRYELGTAARGEDGARVTDPLDPDWTESRNRVSANVTFWPTEFSRLRLQGARDHAGWRDEPGYSLMLALELVTGAHGAHAF</sequence>
<dbReference type="RefSeq" id="WP_090492800.1">
    <property type="nucleotide sequence ID" value="NZ_BJVY01000020.1"/>
</dbReference>
<dbReference type="InterPro" id="IPR023614">
    <property type="entry name" value="Porin_dom_sf"/>
</dbReference>
<feature type="compositionally biased region" description="Low complexity" evidence="1">
    <location>
        <begin position="26"/>
        <end position="39"/>
    </location>
</feature>
<feature type="chain" id="PRO_5022930390" description="Zinc-regulated TonB-dependent outer membrane receptor" evidence="2">
    <location>
        <begin position="29"/>
        <end position="452"/>
    </location>
</feature>
<protein>
    <recommendedName>
        <fullName evidence="7">Zinc-regulated TonB-dependent outer membrane receptor</fullName>
    </recommendedName>
</protein>
<dbReference type="EMBL" id="FNAJ01000012">
    <property type="protein sequence ID" value="SDE80432.1"/>
    <property type="molecule type" value="Genomic_DNA"/>
</dbReference>
<evidence type="ECO:0000256" key="2">
    <source>
        <dbReference type="SAM" id="SignalP"/>
    </source>
</evidence>
<comment type="caution">
    <text evidence="3">The sequence shown here is derived from an EMBL/GenBank/DDBJ whole genome shotgun (WGS) entry which is preliminary data.</text>
</comment>
<reference evidence="4 5" key="1">
    <citation type="submission" date="2016-10" db="EMBL/GenBank/DDBJ databases">
        <authorList>
            <person name="Varghese N."/>
            <person name="Submissions S."/>
        </authorList>
    </citation>
    <scope>NUCLEOTIDE SEQUENCE [LARGE SCALE GENOMIC DNA]</scope>
    <source>
        <strain evidence="4 5">DSM 2260</strain>
    </source>
</reference>
<reference evidence="3 6" key="2">
    <citation type="submission" date="2019-07" db="EMBL/GenBank/DDBJ databases">
        <title>Whole genome shotgun sequence of Myxococcus virescens NBRC 100334.</title>
        <authorList>
            <person name="Hosoyama A."/>
            <person name="Uohara A."/>
            <person name="Ohji S."/>
            <person name="Ichikawa N."/>
        </authorList>
    </citation>
    <scope>NUCLEOTIDE SEQUENCE [LARGE SCALE GENOMIC DNA]</scope>
    <source>
        <strain evidence="3 6">NBRC 100334</strain>
    </source>
</reference>
<evidence type="ECO:0000313" key="5">
    <source>
        <dbReference type="Proteomes" id="UP000198717"/>
    </source>
</evidence>
<dbReference type="AlphaFoldDB" id="A0A511HHG5"/>
<feature type="signal peptide" evidence="2">
    <location>
        <begin position="1"/>
        <end position="28"/>
    </location>
</feature>
<proteinExistence type="predicted"/>
<accession>A0A511HHG5</accession>